<gene>
    <name evidence="1" type="ORF">DPCES_4143</name>
</gene>
<proteinExistence type="predicted"/>
<dbReference type="AlphaFoldDB" id="A0A098B5B3"/>
<organism evidence="1">
    <name type="scientific">Desulfitobacterium hafniense</name>
    <name type="common">Desulfitobacterium frappieri</name>
    <dbReference type="NCBI Taxonomy" id="49338"/>
    <lineage>
        <taxon>Bacteria</taxon>
        <taxon>Bacillati</taxon>
        <taxon>Bacillota</taxon>
        <taxon>Clostridia</taxon>
        <taxon>Eubacteriales</taxon>
        <taxon>Desulfitobacteriaceae</taxon>
        <taxon>Desulfitobacterium</taxon>
    </lineage>
</organism>
<dbReference type="EMBL" id="LK996017">
    <property type="protein sequence ID" value="CDX04029.1"/>
    <property type="molecule type" value="Genomic_DNA"/>
</dbReference>
<name>A0A098B5B3_DESHA</name>
<reference evidence="1" key="1">
    <citation type="submission" date="2014-07" db="EMBL/GenBank/DDBJ databases">
        <authorList>
            <person name="Hornung V.Bastian."/>
        </authorList>
    </citation>
    <scope>NUCLEOTIDE SEQUENCE</scope>
    <source>
        <strain evidence="1">PCE-S</strain>
    </source>
</reference>
<evidence type="ECO:0000313" key="1">
    <source>
        <dbReference type="EMBL" id="CDX04029.1"/>
    </source>
</evidence>
<sequence>MKDAAREDSTLLFQADFQSEESLKRRQGESEQERELRCGPSLLRIRKSSILSCMN</sequence>
<accession>A0A098B5B3</accession>
<protein>
    <submittedName>
        <fullName evidence="1">Uncharacterized protein</fullName>
    </submittedName>
</protein>